<dbReference type="SMART" id="SM01040">
    <property type="entry name" value="Bro-N"/>
    <property type="match status" value="1"/>
</dbReference>
<dbReference type="PROSITE" id="PS51750">
    <property type="entry name" value="BRO_N"/>
    <property type="match status" value="1"/>
</dbReference>
<protein>
    <submittedName>
        <fullName evidence="2">BRO family protein</fullName>
    </submittedName>
</protein>
<dbReference type="RefSeq" id="WP_318757178.1">
    <property type="nucleotide sequence ID" value="NZ_JAWUZT010000005.1"/>
</dbReference>
<dbReference type="Pfam" id="PF02498">
    <property type="entry name" value="Bro-N"/>
    <property type="match status" value="1"/>
</dbReference>
<gene>
    <name evidence="2" type="ORF">RIB56_02975</name>
</gene>
<keyword evidence="3" id="KW-1185">Reference proteome</keyword>
<evidence type="ECO:0000313" key="2">
    <source>
        <dbReference type="EMBL" id="MDW8515082.1"/>
    </source>
</evidence>
<evidence type="ECO:0000313" key="3">
    <source>
        <dbReference type="Proteomes" id="UP001284771"/>
    </source>
</evidence>
<feature type="domain" description="Bro-N" evidence="1">
    <location>
        <begin position="1"/>
        <end position="102"/>
    </location>
</feature>
<organism evidence="2 3">
    <name type="scientific">Priestia flexa</name>
    <dbReference type="NCBI Taxonomy" id="86664"/>
    <lineage>
        <taxon>Bacteria</taxon>
        <taxon>Bacillati</taxon>
        <taxon>Bacillota</taxon>
        <taxon>Bacilli</taxon>
        <taxon>Bacillales</taxon>
        <taxon>Bacillaceae</taxon>
        <taxon>Priestia</taxon>
    </lineage>
</organism>
<name>A0ABU4J253_9BACI</name>
<reference evidence="3" key="1">
    <citation type="submission" date="2023-07" db="EMBL/GenBank/DDBJ databases">
        <title>Draft genomic sequences of Priestia flexa CCM isolated from the soil of an abandoned mine contaminated by free cyanide in the high Andean zone of Tacna, Peru.</title>
        <authorList>
            <person name="Caceda Quiroz C.J."/>
            <person name="Maraza Chooque G.J."/>
            <person name="Fora Quispe G.L."/>
            <person name="Carpio Mamani M."/>
        </authorList>
    </citation>
    <scope>NUCLEOTIDE SEQUENCE [LARGE SCALE GENOMIC DNA]</scope>
    <source>
        <strain evidence="3">CCM</strain>
    </source>
</reference>
<evidence type="ECO:0000259" key="1">
    <source>
        <dbReference type="PROSITE" id="PS51750"/>
    </source>
</evidence>
<dbReference type="EMBL" id="JAWUZT010000005">
    <property type="protein sequence ID" value="MDW8515082.1"/>
    <property type="molecule type" value="Genomic_DNA"/>
</dbReference>
<dbReference type="Pfam" id="PF03374">
    <property type="entry name" value="ANT"/>
    <property type="match status" value="1"/>
</dbReference>
<comment type="caution">
    <text evidence="2">The sequence shown here is derived from an EMBL/GenBank/DDBJ whole genome shotgun (WGS) entry which is preliminary data.</text>
</comment>
<dbReference type="InterPro" id="IPR005039">
    <property type="entry name" value="Ant_C"/>
</dbReference>
<dbReference type="PANTHER" id="PTHR36180:SF2">
    <property type="entry name" value="BRO FAMILY PROTEIN"/>
    <property type="match status" value="1"/>
</dbReference>
<dbReference type="PANTHER" id="PTHR36180">
    <property type="entry name" value="DNA-BINDING PROTEIN-RELATED-RELATED"/>
    <property type="match status" value="1"/>
</dbReference>
<dbReference type="InterPro" id="IPR003497">
    <property type="entry name" value="BRO_N_domain"/>
</dbReference>
<proteinExistence type="predicted"/>
<sequence length="239" mass="27908">MQEIQKIFNYGETVVRTVYKDEEVWFVAKDVCEVLEIKNVTQAMNRLDEDERSMFNIGRQGETNIVSEAGLYSLILGSKKPEAKSFKRWVTHDVLPSIRKTGGYVANENMFVESYFSTLDDTQKVMLKAMLENTRKLKEENTLMQPKAQYFDALVDRQLLTNFRDTAKQIGVGQKELVEYLLANKYVYRDAKKKLKPYMQFVPELFEMKDWERNGKADVQTLVTPKGKETFRLLLREVS</sequence>
<accession>A0ABU4J253</accession>
<dbReference type="Proteomes" id="UP001284771">
    <property type="component" value="Unassembled WGS sequence"/>
</dbReference>